<evidence type="ECO:0000313" key="1">
    <source>
        <dbReference type="EMBL" id="TCK98440.1"/>
    </source>
</evidence>
<comment type="caution">
    <text evidence="1">The sequence shown here is derived from an EMBL/GenBank/DDBJ whole genome shotgun (WGS) entry which is preliminary data.</text>
</comment>
<dbReference type="AlphaFoldDB" id="A0A4R1N0K4"/>
<dbReference type="Proteomes" id="UP000294545">
    <property type="component" value="Unassembled WGS sequence"/>
</dbReference>
<protein>
    <submittedName>
        <fullName evidence="1">SurA-like protein</fullName>
    </submittedName>
</protein>
<keyword evidence="2" id="KW-1185">Reference proteome</keyword>
<dbReference type="RefSeq" id="WP_165868499.1">
    <property type="nucleotide sequence ID" value="NZ_SMGQ01000011.1"/>
</dbReference>
<organism evidence="1 2">
    <name type="scientific">Natranaerovirga hydrolytica</name>
    <dbReference type="NCBI Taxonomy" id="680378"/>
    <lineage>
        <taxon>Bacteria</taxon>
        <taxon>Bacillati</taxon>
        <taxon>Bacillota</taxon>
        <taxon>Clostridia</taxon>
        <taxon>Lachnospirales</taxon>
        <taxon>Natranaerovirgaceae</taxon>
        <taxon>Natranaerovirga</taxon>
    </lineage>
</organism>
<evidence type="ECO:0000313" key="2">
    <source>
        <dbReference type="Proteomes" id="UP000294545"/>
    </source>
</evidence>
<dbReference type="Pfam" id="PF13624">
    <property type="entry name" value="SurA_N_3"/>
    <property type="match status" value="1"/>
</dbReference>
<dbReference type="SUPFAM" id="SSF109998">
    <property type="entry name" value="Triger factor/SurA peptide-binding domain-like"/>
    <property type="match status" value="1"/>
</dbReference>
<accession>A0A4R1N0K4</accession>
<sequence>MKKTKFNVFIITILCILVWGSINLMGHLNDEIIIATVNGEPIEKHTIDNMKETYEINGSSISEKELLDRVIEHKVLEQVARKMQIEVSDDVVDDYIKEAKIVIQEDEEIYDFHTSYLQEWDISDDAYWEMMWEDYKTLLSLGELRKEVLSNESILMNGPMSSELRKEKEVIWNDFVRNEMEKANIEYID</sequence>
<dbReference type="Gene3D" id="1.10.4030.10">
    <property type="entry name" value="Porin chaperone SurA, peptide-binding domain"/>
    <property type="match status" value="1"/>
</dbReference>
<proteinExistence type="predicted"/>
<gene>
    <name evidence="1" type="ORF">EDC19_0860</name>
</gene>
<dbReference type="InterPro" id="IPR027304">
    <property type="entry name" value="Trigger_fact/SurA_dom_sf"/>
</dbReference>
<dbReference type="EMBL" id="SMGQ01000011">
    <property type="protein sequence ID" value="TCK98440.1"/>
    <property type="molecule type" value="Genomic_DNA"/>
</dbReference>
<reference evidence="1 2" key="1">
    <citation type="submission" date="2019-03" db="EMBL/GenBank/DDBJ databases">
        <title>Genomic Encyclopedia of Type Strains, Phase IV (KMG-IV): sequencing the most valuable type-strain genomes for metagenomic binning, comparative biology and taxonomic classification.</title>
        <authorList>
            <person name="Goeker M."/>
        </authorList>
    </citation>
    <scope>NUCLEOTIDE SEQUENCE [LARGE SCALE GENOMIC DNA]</scope>
    <source>
        <strain evidence="1 2">DSM 24176</strain>
    </source>
</reference>
<name>A0A4R1N0K4_9FIRM</name>